<evidence type="ECO:0000313" key="4">
    <source>
        <dbReference type="Proteomes" id="UP000198942"/>
    </source>
</evidence>
<feature type="transmembrane region" description="Helical" evidence="1">
    <location>
        <begin position="173"/>
        <end position="189"/>
    </location>
</feature>
<accession>A0A1H8NAW3</accession>
<sequence>MKHKNEKIISIQVLRAIAVLMVVFIHTISSANYLFTGKGLFHSKAVIATYYFLADWGAIGVDLFFIISGFIMTRVVAPFESVKNGWKDFILKRVIRIIPYYWLISAVYLVLSIMWHQPVTLQSVLSTLFFFPVFNSFQYISPILFVGWSLSIELYFYLLIAVLLIFKTQNLKIKLVVIMCALTLLGVLVNSNYVIIDFALSPLLFEFALGVILGMFYDRFKGFERKNIAWFFFTVSIVLGAFLMSRSIFIDHKEITLPNNIFSNTWIALRRSLIWGIPCMLFAGGYILLEKSIFATNNLYVKITEPLVLLGNASYTCYLVHIMGIKFFAIIFRYLGISSPDVYIILCTLVCVAASVPVYKYVELPLIKIITPLFYPKREPAASIVSK</sequence>
<evidence type="ECO:0000313" key="3">
    <source>
        <dbReference type="EMBL" id="SEO26841.1"/>
    </source>
</evidence>
<feature type="transmembrane region" description="Helical" evidence="1">
    <location>
        <begin position="12"/>
        <end position="36"/>
    </location>
</feature>
<dbReference type="RefSeq" id="WP_091213619.1">
    <property type="nucleotide sequence ID" value="NZ_FOCL01000006.1"/>
</dbReference>
<feature type="transmembrane region" description="Helical" evidence="1">
    <location>
        <begin position="228"/>
        <end position="249"/>
    </location>
</feature>
<dbReference type="InterPro" id="IPR002656">
    <property type="entry name" value="Acyl_transf_3_dom"/>
</dbReference>
<organism evidence="3 4">
    <name type="scientific">Mucilaginibacter gossypiicola</name>
    <dbReference type="NCBI Taxonomy" id="551995"/>
    <lineage>
        <taxon>Bacteria</taxon>
        <taxon>Pseudomonadati</taxon>
        <taxon>Bacteroidota</taxon>
        <taxon>Sphingobacteriia</taxon>
        <taxon>Sphingobacteriales</taxon>
        <taxon>Sphingobacteriaceae</taxon>
        <taxon>Mucilaginibacter</taxon>
    </lineage>
</organism>
<keyword evidence="4" id="KW-1185">Reference proteome</keyword>
<feature type="transmembrane region" description="Helical" evidence="1">
    <location>
        <begin position="139"/>
        <end position="166"/>
    </location>
</feature>
<dbReference type="STRING" id="551995.SAMN05192574_106344"/>
<protein>
    <submittedName>
        <fullName evidence="3">Peptidoglycan/LPS O-acetylase OafA/YrhL, contains acyltransferase and SGNH-hydrolase domains</fullName>
    </submittedName>
</protein>
<feature type="domain" description="Acyltransferase 3" evidence="2">
    <location>
        <begin position="9"/>
        <end position="356"/>
    </location>
</feature>
<reference evidence="4" key="1">
    <citation type="submission" date="2016-10" db="EMBL/GenBank/DDBJ databases">
        <authorList>
            <person name="Varghese N."/>
            <person name="Submissions S."/>
        </authorList>
    </citation>
    <scope>NUCLEOTIDE SEQUENCE [LARGE SCALE GENOMIC DNA]</scope>
    <source>
        <strain evidence="4">Gh-48</strain>
    </source>
</reference>
<dbReference type="Pfam" id="PF01757">
    <property type="entry name" value="Acyl_transf_3"/>
    <property type="match status" value="1"/>
</dbReference>
<keyword evidence="3" id="KW-0808">Transferase</keyword>
<feature type="transmembrane region" description="Helical" evidence="1">
    <location>
        <begin position="269"/>
        <end position="289"/>
    </location>
</feature>
<feature type="transmembrane region" description="Helical" evidence="1">
    <location>
        <begin position="56"/>
        <end position="77"/>
    </location>
</feature>
<feature type="transmembrane region" description="Helical" evidence="1">
    <location>
        <begin position="309"/>
        <end position="336"/>
    </location>
</feature>
<dbReference type="PANTHER" id="PTHR23028:SF131">
    <property type="entry name" value="BLR2367 PROTEIN"/>
    <property type="match status" value="1"/>
</dbReference>
<dbReference type="GO" id="GO:0016747">
    <property type="term" value="F:acyltransferase activity, transferring groups other than amino-acyl groups"/>
    <property type="evidence" value="ECO:0007669"/>
    <property type="project" value="InterPro"/>
</dbReference>
<dbReference type="Proteomes" id="UP000198942">
    <property type="component" value="Unassembled WGS sequence"/>
</dbReference>
<dbReference type="InterPro" id="IPR050879">
    <property type="entry name" value="Acyltransferase_3"/>
</dbReference>
<dbReference type="AlphaFoldDB" id="A0A1H8NAW3"/>
<keyword evidence="1" id="KW-0472">Membrane</keyword>
<keyword evidence="1" id="KW-0812">Transmembrane</keyword>
<gene>
    <name evidence="3" type="ORF">SAMN05192574_106344</name>
</gene>
<feature type="transmembrane region" description="Helical" evidence="1">
    <location>
        <begin position="98"/>
        <end position="119"/>
    </location>
</feature>
<evidence type="ECO:0000259" key="2">
    <source>
        <dbReference type="Pfam" id="PF01757"/>
    </source>
</evidence>
<keyword evidence="3" id="KW-0012">Acyltransferase</keyword>
<dbReference type="PANTHER" id="PTHR23028">
    <property type="entry name" value="ACETYLTRANSFERASE"/>
    <property type="match status" value="1"/>
</dbReference>
<dbReference type="OrthoDB" id="290051at2"/>
<evidence type="ECO:0000256" key="1">
    <source>
        <dbReference type="SAM" id="Phobius"/>
    </source>
</evidence>
<proteinExistence type="predicted"/>
<dbReference type="GO" id="GO:0016787">
    <property type="term" value="F:hydrolase activity"/>
    <property type="evidence" value="ECO:0007669"/>
    <property type="project" value="UniProtKB-KW"/>
</dbReference>
<dbReference type="GO" id="GO:0000271">
    <property type="term" value="P:polysaccharide biosynthetic process"/>
    <property type="evidence" value="ECO:0007669"/>
    <property type="project" value="TreeGrafter"/>
</dbReference>
<keyword evidence="1" id="KW-1133">Transmembrane helix</keyword>
<keyword evidence="3" id="KW-0378">Hydrolase</keyword>
<name>A0A1H8NAW3_9SPHI</name>
<feature type="transmembrane region" description="Helical" evidence="1">
    <location>
        <begin position="195"/>
        <end position="216"/>
    </location>
</feature>
<feature type="transmembrane region" description="Helical" evidence="1">
    <location>
        <begin position="342"/>
        <end position="362"/>
    </location>
</feature>
<dbReference type="GO" id="GO:0016020">
    <property type="term" value="C:membrane"/>
    <property type="evidence" value="ECO:0007669"/>
    <property type="project" value="TreeGrafter"/>
</dbReference>
<dbReference type="EMBL" id="FOCL01000006">
    <property type="protein sequence ID" value="SEO26841.1"/>
    <property type="molecule type" value="Genomic_DNA"/>
</dbReference>